<dbReference type="EMBL" id="AXZF01000029">
    <property type="protein sequence ID" value="ERT69323.1"/>
    <property type="molecule type" value="Genomic_DNA"/>
</dbReference>
<dbReference type="AlphaFoldDB" id="U7VET4"/>
<dbReference type="eggNOG" id="COG3404">
    <property type="taxonomic scope" value="Bacteria"/>
</dbReference>
<organism evidence="2 3">
    <name type="scientific">Cetobacterium somerae ATCC BAA-474</name>
    <dbReference type="NCBI Taxonomy" id="1319815"/>
    <lineage>
        <taxon>Bacteria</taxon>
        <taxon>Fusobacteriati</taxon>
        <taxon>Fusobacteriota</taxon>
        <taxon>Fusobacteriia</taxon>
        <taxon>Fusobacteriales</taxon>
        <taxon>Fusobacteriaceae</taxon>
        <taxon>Cetobacterium</taxon>
    </lineage>
</organism>
<dbReference type="Gene3D" id="1.20.120.680">
    <property type="entry name" value="Formiminotetrahydrofolate cyclodeaminase monomer, up-and-down helical bundle"/>
    <property type="match status" value="1"/>
</dbReference>
<dbReference type="InterPro" id="IPR007044">
    <property type="entry name" value="Cyclodeamin/CycHdrlase"/>
</dbReference>
<protein>
    <recommendedName>
        <fullName evidence="1">Cyclodeaminase/cyclohydrolase domain-containing protein</fullName>
    </recommendedName>
</protein>
<accession>U7VET4</accession>
<evidence type="ECO:0000313" key="2">
    <source>
        <dbReference type="EMBL" id="ERT69323.1"/>
    </source>
</evidence>
<dbReference type="GO" id="GO:0003824">
    <property type="term" value="F:catalytic activity"/>
    <property type="evidence" value="ECO:0007669"/>
    <property type="project" value="InterPro"/>
</dbReference>
<feature type="domain" description="Cyclodeaminase/cyclohydrolase" evidence="1">
    <location>
        <begin position="7"/>
        <end position="191"/>
    </location>
</feature>
<dbReference type="SUPFAM" id="SSF101262">
    <property type="entry name" value="Methenyltetrahydrofolate cyclohydrolase-like"/>
    <property type="match status" value="1"/>
</dbReference>
<dbReference type="InterPro" id="IPR036178">
    <property type="entry name" value="Formintransfe-cycloase-like_sf"/>
</dbReference>
<gene>
    <name evidence="2" type="ORF">HMPREF0202_00832</name>
</gene>
<dbReference type="RefSeq" id="WP_023050377.1">
    <property type="nucleotide sequence ID" value="NZ_CP173062.2"/>
</dbReference>
<name>U7VET4_9FUSO</name>
<dbReference type="PATRIC" id="fig|1319815.3.peg.800"/>
<sequence>MKLVDLSVKDFLNIVDSKSPAPGGGSVSALVSALGCTLGRMVAHLTFDKKKYKELPEGEQIIFKNSFEEIDDYRKVLEELVDKDTEAYNLVMAAYKLPKENDAEKEIRKITIEKNLKLAIETPLEICKISKKTLKALKIILKYGNKNAITDLGVSAILLYSGIEGGILNVKVNLAGLDDERFKMETINQLDEILVTSKELKDEILNVVNNSL</sequence>
<dbReference type="Pfam" id="PF04961">
    <property type="entry name" value="FTCD_C"/>
    <property type="match status" value="1"/>
</dbReference>
<proteinExistence type="predicted"/>
<reference evidence="2 3" key="1">
    <citation type="submission" date="2013-08" db="EMBL/GenBank/DDBJ databases">
        <authorList>
            <person name="Weinstock G."/>
            <person name="Sodergren E."/>
            <person name="Wylie T."/>
            <person name="Fulton L."/>
            <person name="Fulton R."/>
            <person name="Fronick C."/>
            <person name="O'Laughlin M."/>
            <person name="Godfrey J."/>
            <person name="Miner T."/>
            <person name="Herter B."/>
            <person name="Appelbaum E."/>
            <person name="Cordes M."/>
            <person name="Lek S."/>
            <person name="Wollam A."/>
            <person name="Pepin K.H."/>
            <person name="Palsikar V.B."/>
            <person name="Mitreva M."/>
            <person name="Wilson R.K."/>
        </authorList>
    </citation>
    <scope>NUCLEOTIDE SEQUENCE [LARGE SCALE GENOMIC DNA]</scope>
    <source>
        <strain evidence="2 3">ATCC BAA-474</strain>
    </source>
</reference>
<evidence type="ECO:0000313" key="3">
    <source>
        <dbReference type="Proteomes" id="UP000017081"/>
    </source>
</evidence>
<keyword evidence="3" id="KW-1185">Reference proteome</keyword>
<comment type="caution">
    <text evidence="2">The sequence shown here is derived from an EMBL/GenBank/DDBJ whole genome shotgun (WGS) entry which is preliminary data.</text>
</comment>
<evidence type="ECO:0000259" key="1">
    <source>
        <dbReference type="Pfam" id="PF04961"/>
    </source>
</evidence>
<dbReference type="HOGENOM" id="CLU_088419_1_0_0"/>
<dbReference type="STRING" id="1319815.HMPREF0202_00832"/>
<dbReference type="Proteomes" id="UP000017081">
    <property type="component" value="Unassembled WGS sequence"/>
</dbReference>